<feature type="compositionally biased region" description="Low complexity" evidence="14">
    <location>
        <begin position="12"/>
        <end position="21"/>
    </location>
</feature>
<dbReference type="AlphaFoldDB" id="A0A4Q9GZ05"/>
<evidence type="ECO:0000256" key="9">
    <source>
        <dbReference type="ARBA" id="ARBA00022842"/>
    </source>
</evidence>
<dbReference type="GO" id="GO:0005737">
    <property type="term" value="C:cytoplasm"/>
    <property type="evidence" value="ECO:0007669"/>
    <property type="project" value="UniProtKB-SubCell"/>
</dbReference>
<evidence type="ECO:0000256" key="1">
    <source>
        <dbReference type="ARBA" id="ARBA00022485"/>
    </source>
</evidence>
<comment type="similarity">
    <text evidence="13">Belongs to the TtcA family.</text>
</comment>
<comment type="cofactor">
    <cofactor evidence="13">
        <name>Mg(2+)</name>
        <dbReference type="ChEBI" id="CHEBI:18420"/>
    </cofactor>
</comment>
<gene>
    <name evidence="13 16" type="primary">ttcA</name>
    <name evidence="16" type="ORF">EYS42_08205</name>
</gene>
<dbReference type="Pfam" id="PF01171">
    <property type="entry name" value="ATP_bind_3"/>
    <property type="match status" value="1"/>
</dbReference>
<keyword evidence="1 13" id="KW-0004">4Fe-4S</keyword>
<keyword evidence="10 13" id="KW-0694">RNA-binding</keyword>
<dbReference type="GO" id="GO:0000049">
    <property type="term" value="F:tRNA binding"/>
    <property type="evidence" value="ECO:0007669"/>
    <property type="project" value="UniProtKB-KW"/>
</dbReference>
<organism evidence="16 17">
    <name type="scientific">Aquabacterium lacunae</name>
    <dbReference type="NCBI Taxonomy" id="2528630"/>
    <lineage>
        <taxon>Bacteria</taxon>
        <taxon>Pseudomonadati</taxon>
        <taxon>Pseudomonadota</taxon>
        <taxon>Betaproteobacteria</taxon>
        <taxon>Burkholderiales</taxon>
        <taxon>Aquabacterium</taxon>
    </lineage>
</organism>
<keyword evidence="12 13" id="KW-0411">Iron-sulfur</keyword>
<evidence type="ECO:0000256" key="5">
    <source>
        <dbReference type="ARBA" id="ARBA00022694"/>
    </source>
</evidence>
<dbReference type="InterPro" id="IPR014729">
    <property type="entry name" value="Rossmann-like_a/b/a_fold"/>
</dbReference>
<comment type="catalytic activity">
    <reaction evidence="13">
        <text>cytidine(32) in tRNA + S-sulfanyl-L-cysteinyl-[cysteine desulfurase] + AH2 + ATP = 2-thiocytidine(32) in tRNA + L-cysteinyl-[cysteine desulfurase] + A + AMP + diphosphate + H(+)</text>
        <dbReference type="Rhea" id="RHEA:57048"/>
        <dbReference type="Rhea" id="RHEA-COMP:10288"/>
        <dbReference type="Rhea" id="RHEA-COMP:12157"/>
        <dbReference type="Rhea" id="RHEA-COMP:12158"/>
        <dbReference type="Rhea" id="RHEA-COMP:14821"/>
        <dbReference type="ChEBI" id="CHEBI:13193"/>
        <dbReference type="ChEBI" id="CHEBI:15378"/>
        <dbReference type="ChEBI" id="CHEBI:17499"/>
        <dbReference type="ChEBI" id="CHEBI:29950"/>
        <dbReference type="ChEBI" id="CHEBI:30616"/>
        <dbReference type="ChEBI" id="CHEBI:33019"/>
        <dbReference type="ChEBI" id="CHEBI:61963"/>
        <dbReference type="ChEBI" id="CHEBI:82748"/>
        <dbReference type="ChEBI" id="CHEBI:141453"/>
        <dbReference type="ChEBI" id="CHEBI:456215"/>
    </reaction>
</comment>
<keyword evidence="7 13" id="KW-0547">Nucleotide-binding</keyword>
<dbReference type="HAMAP" id="MF_01850">
    <property type="entry name" value="TtcA"/>
    <property type="match status" value="1"/>
</dbReference>
<keyword evidence="5 13" id="KW-0819">tRNA processing</keyword>
<dbReference type="PANTHER" id="PTHR43686:SF1">
    <property type="entry name" value="AMINOTRAN_5 DOMAIN-CONTAINING PROTEIN"/>
    <property type="match status" value="1"/>
</dbReference>
<keyword evidence="4 13" id="KW-0808">Transferase</keyword>
<dbReference type="Proteomes" id="UP000292120">
    <property type="component" value="Unassembled WGS sequence"/>
</dbReference>
<comment type="pathway">
    <text evidence="13">tRNA modification.</text>
</comment>
<evidence type="ECO:0000256" key="6">
    <source>
        <dbReference type="ARBA" id="ARBA00022723"/>
    </source>
</evidence>
<dbReference type="Gene3D" id="3.40.50.620">
    <property type="entry name" value="HUPs"/>
    <property type="match status" value="1"/>
</dbReference>
<evidence type="ECO:0000256" key="14">
    <source>
        <dbReference type="SAM" id="MobiDB-lite"/>
    </source>
</evidence>
<dbReference type="GO" id="GO:0016783">
    <property type="term" value="F:sulfurtransferase activity"/>
    <property type="evidence" value="ECO:0007669"/>
    <property type="project" value="UniProtKB-UniRule"/>
</dbReference>
<keyword evidence="2 13" id="KW-0963">Cytoplasm</keyword>
<evidence type="ECO:0000256" key="8">
    <source>
        <dbReference type="ARBA" id="ARBA00022840"/>
    </source>
</evidence>
<dbReference type="OrthoDB" id="9801054at2"/>
<keyword evidence="17" id="KW-1185">Reference proteome</keyword>
<keyword evidence="6 13" id="KW-0479">Metal-binding</keyword>
<evidence type="ECO:0000313" key="17">
    <source>
        <dbReference type="Proteomes" id="UP000292120"/>
    </source>
</evidence>
<dbReference type="SUPFAM" id="SSF52402">
    <property type="entry name" value="Adenine nucleotide alpha hydrolases-like"/>
    <property type="match status" value="1"/>
</dbReference>
<proteinExistence type="inferred from homology"/>
<dbReference type="InterPro" id="IPR012089">
    <property type="entry name" value="tRNA_Cyd_32_2_STrfase"/>
</dbReference>
<evidence type="ECO:0000256" key="10">
    <source>
        <dbReference type="ARBA" id="ARBA00022884"/>
    </source>
</evidence>
<evidence type="ECO:0000256" key="3">
    <source>
        <dbReference type="ARBA" id="ARBA00022555"/>
    </source>
</evidence>
<feature type="region of interest" description="Disordered" evidence="14">
    <location>
        <begin position="1"/>
        <end position="21"/>
    </location>
</feature>
<feature type="short sequence motif" description="PP-loop motif" evidence="13">
    <location>
        <begin position="75"/>
        <end position="80"/>
    </location>
</feature>
<dbReference type="CDD" id="cd24138">
    <property type="entry name" value="TtcA-like"/>
    <property type="match status" value="1"/>
</dbReference>
<comment type="caution">
    <text evidence="16">The sequence shown here is derived from an EMBL/GenBank/DDBJ whole genome shotgun (WGS) entry which is preliminary data.</text>
</comment>
<evidence type="ECO:0000256" key="7">
    <source>
        <dbReference type="ARBA" id="ARBA00022741"/>
    </source>
</evidence>
<sequence length="363" mass="39598">MNDAVSPQILNAPGAPEGVPPGASLSEADAQAAAAAKRHAFEMNKLSKRLHREVGQAIADFNMIEEGDKVMVCMSGGKDSYAMLDILMNLQRRAPIHFELVAVNLDQKQPGFPEHVLPEYLTKVGVPFRIEEQDTYSVVKKVIPEGKTTCSLCSRLRRGILYRVAKELGCTKIALGHHRDDILETLLMNMFFNSRLKGMPAKMVTDNGEHTVIRPMAYCREQDIERFAAHREFPIIPCNLCGSQDGLQRQAMKEMIQGWDRKFPGRVDNMFTALANVVPSHLMDRQLYPFQTVKATGAPVPGGDIAFDEDEGCGSPADGTPGSLGAGTQAISLTSLKVTPKAASNPFELPDEPEGSANPQPAA</sequence>
<keyword evidence="11 13" id="KW-0408">Iron</keyword>
<feature type="binding site" evidence="13">
    <location>
        <position position="241"/>
    </location>
    <ligand>
        <name>[4Fe-4S] cluster</name>
        <dbReference type="ChEBI" id="CHEBI:49883"/>
    </ligand>
</feature>
<evidence type="ECO:0000256" key="2">
    <source>
        <dbReference type="ARBA" id="ARBA00022490"/>
    </source>
</evidence>
<dbReference type="EMBL" id="SIXI01000003">
    <property type="protein sequence ID" value="TBO31220.1"/>
    <property type="molecule type" value="Genomic_DNA"/>
</dbReference>
<dbReference type="GO" id="GO:0005524">
    <property type="term" value="F:ATP binding"/>
    <property type="evidence" value="ECO:0007669"/>
    <property type="project" value="UniProtKB-UniRule"/>
</dbReference>
<comment type="miscellaneous">
    <text evidence="13">The thiolation reaction likely consists of two steps: a first activation step by ATP to form an adenylated intermediate of the target base of tRNA, and a second nucleophilic substitution step of the sulfur (S) atom supplied by the hydrosulfide attached to the Fe-S cluster.</text>
</comment>
<feature type="domain" description="tRNA(Ile)-lysidine/2-thiocytidine synthase N-terminal" evidence="15">
    <location>
        <begin position="69"/>
        <end position="232"/>
    </location>
</feature>
<dbReference type="GO" id="GO:0034227">
    <property type="term" value="P:tRNA thio-modification"/>
    <property type="evidence" value="ECO:0007669"/>
    <property type="project" value="UniProtKB-UniRule"/>
</dbReference>
<evidence type="ECO:0000256" key="13">
    <source>
        <dbReference type="HAMAP-Rule" id="MF_01850"/>
    </source>
</evidence>
<dbReference type="GO" id="GO:0000287">
    <property type="term" value="F:magnesium ion binding"/>
    <property type="evidence" value="ECO:0007669"/>
    <property type="project" value="UniProtKB-UniRule"/>
</dbReference>
<dbReference type="EC" id="2.8.1.-" evidence="13"/>
<dbReference type="NCBIfam" id="NF007972">
    <property type="entry name" value="PRK10696.1"/>
    <property type="match status" value="1"/>
</dbReference>
<dbReference type="GO" id="GO:0051539">
    <property type="term" value="F:4 iron, 4 sulfur cluster binding"/>
    <property type="evidence" value="ECO:0007669"/>
    <property type="project" value="UniProtKB-UniRule"/>
</dbReference>
<feature type="region of interest" description="Disordered" evidence="14">
    <location>
        <begin position="302"/>
        <end position="363"/>
    </location>
</feature>
<evidence type="ECO:0000256" key="4">
    <source>
        <dbReference type="ARBA" id="ARBA00022679"/>
    </source>
</evidence>
<dbReference type="PANTHER" id="PTHR43686">
    <property type="entry name" value="SULFURTRANSFERASE-RELATED"/>
    <property type="match status" value="1"/>
</dbReference>
<name>A0A4Q9GZ05_9BURK</name>
<comment type="function">
    <text evidence="13">Catalyzes the ATP-dependent 2-thiolation of cytidine in position 32 of tRNA, to form 2-thiocytidine (s(2)C32). The sulfur atoms are provided by the cysteine/cysteine desulfurase (IscS) system.</text>
</comment>
<comment type="cofactor">
    <cofactor evidence="13">
        <name>[4Fe-4S] cluster</name>
        <dbReference type="ChEBI" id="CHEBI:49883"/>
    </cofactor>
    <text evidence="13">Binds 1 [4Fe-4S] cluster per subunit. The cluster is chelated by three Cys residues, the fourth Fe has a free coordination site that may bind a sulfur atom transferred from the persulfide of IscS.</text>
</comment>
<comment type="subcellular location">
    <subcellularLocation>
        <location evidence="13">Cytoplasm</location>
    </subcellularLocation>
</comment>
<accession>A0A4Q9GZ05</accession>
<comment type="subunit">
    <text evidence="13">Homodimer.</text>
</comment>
<evidence type="ECO:0000259" key="15">
    <source>
        <dbReference type="Pfam" id="PF01171"/>
    </source>
</evidence>
<keyword evidence="8 13" id="KW-0067">ATP-binding</keyword>
<keyword evidence="3 13" id="KW-0820">tRNA-binding</keyword>
<evidence type="ECO:0000256" key="12">
    <source>
        <dbReference type="ARBA" id="ARBA00023014"/>
    </source>
</evidence>
<evidence type="ECO:0000256" key="11">
    <source>
        <dbReference type="ARBA" id="ARBA00023004"/>
    </source>
</evidence>
<dbReference type="InterPro" id="IPR011063">
    <property type="entry name" value="TilS/TtcA_N"/>
</dbReference>
<reference evidence="16 17" key="1">
    <citation type="submission" date="2019-02" db="EMBL/GenBank/DDBJ databases">
        <title>Aquabacterium sp. strain KMB7.</title>
        <authorList>
            <person name="Chen W.-M."/>
        </authorList>
    </citation>
    <scope>NUCLEOTIDE SEQUENCE [LARGE SCALE GENOMIC DNA]</scope>
    <source>
        <strain evidence="16 17">KMB7</strain>
    </source>
</reference>
<feature type="binding site" evidence="13">
    <location>
        <position position="153"/>
    </location>
    <ligand>
        <name>[4Fe-4S] cluster</name>
        <dbReference type="ChEBI" id="CHEBI:49883"/>
    </ligand>
</feature>
<protein>
    <recommendedName>
        <fullName evidence="13">tRNA-cytidine(32) 2-sulfurtransferase</fullName>
        <ecNumber evidence="13">2.8.1.-</ecNumber>
    </recommendedName>
    <alternativeName>
        <fullName evidence="13">Two-thiocytidine biosynthesis protein A</fullName>
    </alternativeName>
    <alternativeName>
        <fullName evidence="13">tRNA 2-thiocytidine biosynthesis protein TtcA</fullName>
    </alternativeName>
</protein>
<evidence type="ECO:0000313" key="16">
    <source>
        <dbReference type="EMBL" id="TBO31220.1"/>
    </source>
</evidence>
<keyword evidence="9 13" id="KW-0460">Magnesium</keyword>
<feature type="binding site" evidence="13">
    <location>
        <position position="150"/>
    </location>
    <ligand>
        <name>[4Fe-4S] cluster</name>
        <dbReference type="ChEBI" id="CHEBI:49883"/>
    </ligand>
</feature>